<evidence type="ECO:0000256" key="4">
    <source>
        <dbReference type="ARBA" id="ARBA00022692"/>
    </source>
</evidence>
<dbReference type="Gene3D" id="1.10.287.1490">
    <property type="match status" value="1"/>
</dbReference>
<evidence type="ECO:0000256" key="2">
    <source>
        <dbReference type="ARBA" id="ARBA00010157"/>
    </source>
</evidence>
<feature type="coiled-coil region" evidence="7">
    <location>
        <begin position="754"/>
        <end position="847"/>
    </location>
</feature>
<dbReference type="PANTHER" id="PTHR33406">
    <property type="entry name" value="MEMBRANE PROTEIN MJ1562-RELATED"/>
    <property type="match status" value="1"/>
</dbReference>
<dbReference type="Proteomes" id="UP000199318">
    <property type="component" value="Unassembled WGS sequence"/>
</dbReference>
<name>A0A1H9W3V2_9BACI</name>
<feature type="transmembrane region" description="Helical" evidence="8">
    <location>
        <begin position="196"/>
        <end position="218"/>
    </location>
</feature>
<dbReference type="Gene3D" id="1.10.287.950">
    <property type="entry name" value="Methyl-accepting chemotaxis protein"/>
    <property type="match status" value="1"/>
</dbReference>
<gene>
    <name evidence="10" type="ORF">SAMN05444126_12718</name>
</gene>
<dbReference type="PANTHER" id="PTHR33406:SF6">
    <property type="entry name" value="MEMBRANE PROTEIN YDGH-RELATED"/>
    <property type="match status" value="1"/>
</dbReference>
<keyword evidence="5 8" id="KW-1133">Transmembrane helix</keyword>
<dbReference type="SUPFAM" id="SSF82866">
    <property type="entry name" value="Multidrug efflux transporter AcrB transmembrane domain"/>
    <property type="match status" value="2"/>
</dbReference>
<dbReference type="Pfam" id="PF03176">
    <property type="entry name" value="MMPL"/>
    <property type="match status" value="2"/>
</dbReference>
<feature type="transmembrane region" description="Helical" evidence="8">
    <location>
        <begin position="1251"/>
        <end position="1270"/>
    </location>
</feature>
<evidence type="ECO:0000256" key="5">
    <source>
        <dbReference type="ARBA" id="ARBA00022989"/>
    </source>
</evidence>
<sequence>MTLVYIIPLIWLILAAVTYVYSPDIEKFVREQGQESPPDGYPSTLVDPMIESDGGFAGEEVIVVYREEGGIEEEVQLNIKETLAELEESPGDLPFNDVITPFDGEEEKEQLLSDDEDVLLAMLELEVDSADFQFIRDDINEKTEAAGVDHYLTGAVVIDEDVNVSTEQGLETSTYITVILVFTVLAIIFRSPVAPIVPLLLLGSVYVSSIGAVSYLIGNAGFPVSNFTQIFVLTVVFGVGTDYCILVMKRFQAELSAGDGKKSAMKRTMSGSRKTVLYSAFTGWIGFSAIGLADFELYRSAVGVAIGMIFLMIGLWAVMPAVLALMGGLMFWPAKVTSVAVDNRFWGALGRFSIFRPKTALLVVVLIMIPLLFFYENARSFDSIEEIQGDFESVEAYDYIDDAFGEGEMFFATVVLQSDDSWKKSEHAPYLEQTAKNIAKLDGVDSARTVSRPLGETQEEFTVPYQAAELSDGLSEAIDGLEELESGLEEMQEEVENSEEDIDEAEEGINELIAGTDEALEGVREIRSGLNELAAELAEAEAEVREAEGQIDAYRAEVAAAEEDVEEIEEDIKEARSRAEEAAADAKERIDEIQREAESFQNRAEAIITDAEESLDRARELIDVEDLPLEELAELDIDADLDFADADSFFDNLETRLSEVEEQLNQSLDEVDEVLSGLNLEDWQEDVRERLTDEWEERDLFENGAELDIEEFLTGISEERDIDGEELRGAALSYLDEVDAFLAALPEMLPDELAEEFNDRIDEAKGAVDEVRGRVADLEEEEWQEELEAVFAELELVDETVDQLEEAVREYLFTEIEDFIGGFEDEFSRAEEELTEISERLADLDRDEIDAVFAEIYDQLDEVESTLLTVADDFPDVSPREFAAALEQAIDDMNRIEADVRALVSDAEEAYGQLEDDFAGLELEDELESFFPDSDLPDPDQLFQTIYSELDRAEDDLNELADGLAEAVSALNEAVDGLNELETGLLEIQEGHLELLEGLQMVREAADELTTGLQEARDGADEISEGLEDARELLDEIADQPANPLEGFFVPEEAMGEEDFQDAWDMYVTPDEHNVALIEATLEYDPYSHEAMDLLYEMEYITEFSLNDTPFEEADMAIDGIMSDNRDLRDVSTSDFIRTAAIMLIGIFTALVVQFRSLVMPLVVLISLAAAYFGAVSITEYVFTTFFGADGLMWAVPFFGFALLTALGVDYSIFLLGRMTEVYKGGGTDEISVQQNATAIQRALLFSMKRVGGTVLSAAFILGGTFASMIPSGVLTLLQISILTITGLLFYTLVILPLFVPASIALLGRLSWWPLMKGREKE</sequence>
<feature type="transmembrane region" description="Helical" evidence="8">
    <location>
        <begin position="275"/>
        <end position="295"/>
    </location>
</feature>
<keyword evidence="4 8" id="KW-0812">Transmembrane</keyword>
<evidence type="ECO:0000256" key="8">
    <source>
        <dbReference type="SAM" id="Phobius"/>
    </source>
</evidence>
<feature type="transmembrane region" description="Helical" evidence="8">
    <location>
        <begin position="1195"/>
        <end position="1216"/>
    </location>
</feature>
<feature type="transmembrane region" description="Helical" evidence="8">
    <location>
        <begin position="230"/>
        <end position="248"/>
    </location>
</feature>
<evidence type="ECO:0000259" key="9">
    <source>
        <dbReference type="Pfam" id="PF03176"/>
    </source>
</evidence>
<evidence type="ECO:0000256" key="1">
    <source>
        <dbReference type="ARBA" id="ARBA00004651"/>
    </source>
</evidence>
<proteinExistence type="inferred from homology"/>
<evidence type="ECO:0000313" key="10">
    <source>
        <dbReference type="EMBL" id="SES28484.1"/>
    </source>
</evidence>
<dbReference type="RefSeq" id="WP_177169744.1">
    <property type="nucleotide sequence ID" value="NZ_FOGV01000027.1"/>
</dbReference>
<comment type="subcellular location">
    <subcellularLocation>
        <location evidence="1">Cell membrane</location>
        <topology evidence="1">Multi-pass membrane protein</topology>
    </subcellularLocation>
</comment>
<accession>A0A1H9W3V2</accession>
<dbReference type="GO" id="GO:0005886">
    <property type="term" value="C:plasma membrane"/>
    <property type="evidence" value="ECO:0007669"/>
    <property type="project" value="UniProtKB-SubCell"/>
</dbReference>
<feature type="transmembrane region" description="Helical" evidence="8">
    <location>
        <begin position="1282"/>
        <end position="1307"/>
    </location>
</feature>
<dbReference type="EMBL" id="FOGV01000027">
    <property type="protein sequence ID" value="SES28484.1"/>
    <property type="molecule type" value="Genomic_DNA"/>
</dbReference>
<dbReference type="InterPro" id="IPR050545">
    <property type="entry name" value="Mycobact_MmpL"/>
</dbReference>
<feature type="coiled-coil region" evidence="7">
    <location>
        <begin position="886"/>
        <end position="924"/>
    </location>
</feature>
<dbReference type="InterPro" id="IPR004869">
    <property type="entry name" value="MMPL_dom"/>
</dbReference>
<dbReference type="Gene3D" id="1.20.1640.10">
    <property type="entry name" value="Multidrug efflux transporter AcrB transmembrane domain"/>
    <property type="match status" value="2"/>
</dbReference>
<feature type="transmembrane region" description="Helical" evidence="8">
    <location>
        <begin position="359"/>
        <end position="375"/>
    </location>
</feature>
<keyword evidence="3" id="KW-1003">Cell membrane</keyword>
<dbReference type="STRING" id="1464123.SAMN05444126_12718"/>
<evidence type="ECO:0000256" key="7">
    <source>
        <dbReference type="SAM" id="Coils"/>
    </source>
</evidence>
<feature type="transmembrane region" description="Helical" evidence="8">
    <location>
        <begin position="172"/>
        <end position="189"/>
    </location>
</feature>
<feature type="coiled-coil region" evidence="7">
    <location>
        <begin position="474"/>
        <end position="621"/>
    </location>
</feature>
<feature type="domain" description="Membrane transport protein MMPL" evidence="9">
    <location>
        <begin position="59"/>
        <end position="358"/>
    </location>
</feature>
<evidence type="ECO:0000256" key="3">
    <source>
        <dbReference type="ARBA" id="ARBA00022475"/>
    </source>
</evidence>
<comment type="similarity">
    <text evidence="2">Belongs to the resistance-nodulation-cell division (RND) (TC 2.A.6) family. MmpL subfamily.</text>
</comment>
<evidence type="ECO:0000256" key="6">
    <source>
        <dbReference type="ARBA" id="ARBA00023136"/>
    </source>
</evidence>
<evidence type="ECO:0000313" key="11">
    <source>
        <dbReference type="Proteomes" id="UP000199318"/>
    </source>
</evidence>
<feature type="transmembrane region" description="Helical" evidence="8">
    <location>
        <begin position="1136"/>
        <end position="1155"/>
    </location>
</feature>
<protein>
    <submittedName>
        <fullName evidence="10">MMPL family protein</fullName>
    </submittedName>
</protein>
<feature type="transmembrane region" description="Helical" evidence="8">
    <location>
        <begin position="1162"/>
        <end position="1183"/>
    </location>
</feature>
<feature type="transmembrane region" description="Helical" evidence="8">
    <location>
        <begin position="301"/>
        <end position="325"/>
    </location>
</feature>
<keyword evidence="11" id="KW-1185">Reference proteome</keyword>
<feature type="domain" description="Membrane transport protein MMPL" evidence="9">
    <location>
        <begin position="999"/>
        <end position="1314"/>
    </location>
</feature>
<comment type="caution">
    <text evidence="10">The sequence shown here is derived from an EMBL/GenBank/DDBJ whole genome shotgun (WGS) entry which is preliminary data.</text>
</comment>
<reference evidence="11" key="1">
    <citation type="submission" date="2016-10" db="EMBL/GenBank/DDBJ databases">
        <authorList>
            <person name="de Groot N.N."/>
        </authorList>
    </citation>
    <scope>NUCLEOTIDE SEQUENCE [LARGE SCALE GENOMIC DNA]</scope>
    <source>
        <strain evidence="11">10nlg</strain>
    </source>
</reference>
<keyword evidence="6 8" id="KW-0472">Membrane</keyword>
<keyword evidence="7" id="KW-0175">Coiled coil</keyword>
<organism evidence="10 11">
    <name type="scientific">Salisediminibacterium halotolerans</name>
    <dbReference type="NCBI Taxonomy" id="517425"/>
    <lineage>
        <taxon>Bacteria</taxon>
        <taxon>Bacillati</taxon>
        <taxon>Bacillota</taxon>
        <taxon>Bacilli</taxon>
        <taxon>Bacillales</taxon>
        <taxon>Bacillaceae</taxon>
        <taxon>Salisediminibacterium</taxon>
    </lineage>
</organism>